<protein>
    <recommendedName>
        <fullName evidence="3">FAD/NAD(P)-binding domain-containing protein</fullName>
    </recommendedName>
</protein>
<keyword evidence="2" id="KW-1185">Reference proteome</keyword>
<evidence type="ECO:0008006" key="3">
    <source>
        <dbReference type="Google" id="ProtNLM"/>
    </source>
</evidence>
<dbReference type="Gene3D" id="3.50.50.60">
    <property type="entry name" value="FAD/NAD(P)-binding domain"/>
    <property type="match status" value="1"/>
</dbReference>
<organism evidence="1 2">
    <name type="scientific">Aspergillus pseudotamarii</name>
    <dbReference type="NCBI Taxonomy" id="132259"/>
    <lineage>
        <taxon>Eukaryota</taxon>
        <taxon>Fungi</taxon>
        <taxon>Dikarya</taxon>
        <taxon>Ascomycota</taxon>
        <taxon>Pezizomycotina</taxon>
        <taxon>Eurotiomycetes</taxon>
        <taxon>Eurotiomycetidae</taxon>
        <taxon>Eurotiales</taxon>
        <taxon>Aspergillaceae</taxon>
        <taxon>Aspergillus</taxon>
        <taxon>Aspergillus subgen. Circumdati</taxon>
    </lineage>
</organism>
<dbReference type="SUPFAM" id="SSF51905">
    <property type="entry name" value="FAD/NAD(P)-binding domain"/>
    <property type="match status" value="1"/>
</dbReference>
<dbReference type="OrthoDB" id="2915840at2759"/>
<proteinExistence type="predicted"/>
<evidence type="ECO:0000313" key="1">
    <source>
        <dbReference type="EMBL" id="KAE8142277.1"/>
    </source>
</evidence>
<evidence type="ECO:0000313" key="2">
    <source>
        <dbReference type="Proteomes" id="UP000325672"/>
    </source>
</evidence>
<dbReference type="AlphaFoldDB" id="A0A5N6T7M6"/>
<dbReference type="RefSeq" id="XP_031918340.1">
    <property type="nucleotide sequence ID" value="XM_032058720.1"/>
</dbReference>
<dbReference type="EMBL" id="ML743555">
    <property type="protein sequence ID" value="KAE8142277.1"/>
    <property type="molecule type" value="Genomic_DNA"/>
</dbReference>
<name>A0A5N6T7M6_ASPPS</name>
<accession>A0A5N6T7M6</accession>
<dbReference type="Proteomes" id="UP000325672">
    <property type="component" value="Unassembled WGS sequence"/>
</dbReference>
<reference evidence="1 2" key="1">
    <citation type="submission" date="2019-04" db="EMBL/GenBank/DDBJ databases">
        <title>Friends and foes A comparative genomics study of 23 Aspergillus species from section Flavi.</title>
        <authorList>
            <consortium name="DOE Joint Genome Institute"/>
            <person name="Kjaerbolling I."/>
            <person name="Vesth T."/>
            <person name="Frisvad J.C."/>
            <person name="Nybo J.L."/>
            <person name="Theobald S."/>
            <person name="Kildgaard S."/>
            <person name="Isbrandt T."/>
            <person name="Kuo A."/>
            <person name="Sato A."/>
            <person name="Lyhne E.K."/>
            <person name="Kogle M.E."/>
            <person name="Wiebenga A."/>
            <person name="Kun R.S."/>
            <person name="Lubbers R.J."/>
            <person name="Makela M.R."/>
            <person name="Barry K."/>
            <person name="Chovatia M."/>
            <person name="Clum A."/>
            <person name="Daum C."/>
            <person name="Haridas S."/>
            <person name="He G."/>
            <person name="LaButti K."/>
            <person name="Lipzen A."/>
            <person name="Mondo S."/>
            <person name="Riley R."/>
            <person name="Salamov A."/>
            <person name="Simmons B.A."/>
            <person name="Magnuson J.K."/>
            <person name="Henrissat B."/>
            <person name="Mortensen U.H."/>
            <person name="Larsen T.O."/>
            <person name="Devries R.P."/>
            <person name="Grigoriev I.V."/>
            <person name="Machida M."/>
            <person name="Baker S.E."/>
            <person name="Andersen M.R."/>
        </authorList>
    </citation>
    <scope>NUCLEOTIDE SEQUENCE [LARGE SCALE GENOMIC DNA]</scope>
    <source>
        <strain evidence="1 2">CBS 117625</strain>
    </source>
</reference>
<dbReference type="GeneID" id="43642930"/>
<dbReference type="InterPro" id="IPR036188">
    <property type="entry name" value="FAD/NAD-bd_sf"/>
</dbReference>
<sequence>MKKECISSDGFISGKAIHNYLVRFAKDHDFMRHVRLQTRVTEVRRNANHQSWIVETRSGERPIQCNKLIYATGASSSPIRPEWPRENFDKPRQPLASHGHKFLLKAGKKVDWIIRPSASGAFSIFAPTFMGLWHTSDHISTRFASSFSPTIMSCTGLWDSFWQRTMFGRSLTRVYWPVATGLAAGYARFGDSEHTEHLRPWPHTDGLFWGSGGIGIATVPDFWQVIHDSDITVHRTEIESLSHLDMVNLKNGFSVPTDIVIHCTGFEKGYNTFSPLLQEELGLHYDPQAIS</sequence>
<gene>
    <name evidence="1" type="ORF">BDV38DRAFT_278444</name>
</gene>